<sequence length="252" mass="27570">MDENRQSPDLSLVHDLPVHGLPVHDNGSAMRIEAGEAAPDMVFLPRPTTLVELFAGARDMSAIGFALAQVPRHGSVLWVQDRMSSLEAGYPHGRAITRFGGNPAQLIHVGARNCADALWTMEEGLRCRSLSCVIGEIWGDPRALDFTATKRLAMRAEQQGTPAFLIRFGAAANLSAARQRWRIASLPSVPHPYDDRAPGPPCWQAELFRARGLKPGTWMVHYDRTAHRLDFSAAIPDPAVVEAQRHRSSSGG</sequence>
<dbReference type="EMBL" id="JAVRHS010000010">
    <property type="protein sequence ID" value="MDT0576763.1"/>
    <property type="molecule type" value="Genomic_DNA"/>
</dbReference>
<dbReference type="SUPFAM" id="SSF52540">
    <property type="entry name" value="P-loop containing nucleoside triphosphate hydrolases"/>
    <property type="match status" value="1"/>
</dbReference>
<dbReference type="Gene3D" id="3.40.50.300">
    <property type="entry name" value="P-loop containing nucleotide triphosphate hydrolases"/>
    <property type="match status" value="1"/>
</dbReference>
<evidence type="ECO:0000313" key="2">
    <source>
        <dbReference type="Proteomes" id="UP001259803"/>
    </source>
</evidence>
<name>A0ABU2ZJI6_9SPHN</name>
<dbReference type="InterPro" id="IPR027417">
    <property type="entry name" value="P-loop_NTPase"/>
</dbReference>
<dbReference type="Proteomes" id="UP001259803">
    <property type="component" value="Unassembled WGS sequence"/>
</dbReference>
<proteinExistence type="predicted"/>
<protein>
    <submittedName>
        <fullName evidence="1">RecA-like protein</fullName>
    </submittedName>
</protein>
<accession>A0ABU2ZJI6</accession>
<dbReference type="RefSeq" id="WP_311341337.1">
    <property type="nucleotide sequence ID" value="NZ_JAVRHS010000010.1"/>
</dbReference>
<organism evidence="1 2">
    <name type="scientific">Croceicoccus esteveae</name>
    <dbReference type="NCBI Taxonomy" id="3075597"/>
    <lineage>
        <taxon>Bacteria</taxon>
        <taxon>Pseudomonadati</taxon>
        <taxon>Pseudomonadota</taxon>
        <taxon>Alphaproteobacteria</taxon>
        <taxon>Sphingomonadales</taxon>
        <taxon>Erythrobacteraceae</taxon>
        <taxon>Croceicoccus</taxon>
    </lineage>
</organism>
<keyword evidence="2" id="KW-1185">Reference proteome</keyword>
<reference evidence="1 2" key="1">
    <citation type="submission" date="2023-09" db="EMBL/GenBank/DDBJ databases">
        <authorList>
            <person name="Rey-Velasco X."/>
        </authorList>
    </citation>
    <scope>NUCLEOTIDE SEQUENCE [LARGE SCALE GENOMIC DNA]</scope>
    <source>
        <strain evidence="1 2">F390</strain>
    </source>
</reference>
<evidence type="ECO:0000313" key="1">
    <source>
        <dbReference type="EMBL" id="MDT0576763.1"/>
    </source>
</evidence>
<comment type="caution">
    <text evidence="1">The sequence shown here is derived from an EMBL/GenBank/DDBJ whole genome shotgun (WGS) entry which is preliminary data.</text>
</comment>
<gene>
    <name evidence="1" type="ORF">RM533_11305</name>
</gene>